<evidence type="ECO:0000256" key="1">
    <source>
        <dbReference type="SAM" id="SignalP"/>
    </source>
</evidence>
<organism evidence="2 3">
    <name type="scientific">Sphaerisporangium rhizosphaerae</name>
    <dbReference type="NCBI Taxonomy" id="2269375"/>
    <lineage>
        <taxon>Bacteria</taxon>
        <taxon>Bacillati</taxon>
        <taxon>Actinomycetota</taxon>
        <taxon>Actinomycetes</taxon>
        <taxon>Streptosporangiales</taxon>
        <taxon>Streptosporangiaceae</taxon>
        <taxon>Sphaerisporangium</taxon>
    </lineage>
</organism>
<dbReference type="PROSITE" id="PS51257">
    <property type="entry name" value="PROKAR_LIPOPROTEIN"/>
    <property type="match status" value="1"/>
</dbReference>
<evidence type="ECO:0000313" key="2">
    <source>
        <dbReference type="EMBL" id="MFC7383209.1"/>
    </source>
</evidence>
<dbReference type="RefSeq" id="WP_380826647.1">
    <property type="nucleotide sequence ID" value="NZ_JBHTCG010000007.1"/>
</dbReference>
<accession>A0ABW2P221</accession>
<keyword evidence="3" id="KW-1185">Reference proteome</keyword>
<gene>
    <name evidence="2" type="ORF">ACFQSB_13390</name>
</gene>
<dbReference type="EMBL" id="JBHTCG010000007">
    <property type="protein sequence ID" value="MFC7383209.1"/>
    <property type="molecule type" value="Genomic_DNA"/>
</dbReference>
<evidence type="ECO:0000313" key="3">
    <source>
        <dbReference type="Proteomes" id="UP001596496"/>
    </source>
</evidence>
<sequence>MSLILSRRALAVCAAAVLLSLTTGCGGGSTKAVCQDAVKAFQDYSTQAAAGAGNLDAFNTANAGLAAKLKGLSGKADGHLKDTLTELSLTWGAIKIDASNPAAAATELTKLGTQATEATQKLAKDCS</sequence>
<dbReference type="Proteomes" id="UP001596496">
    <property type="component" value="Unassembled WGS sequence"/>
</dbReference>
<protein>
    <submittedName>
        <fullName evidence="2">Uncharacterized protein</fullName>
    </submittedName>
</protein>
<proteinExistence type="predicted"/>
<keyword evidence="1" id="KW-0732">Signal</keyword>
<feature type="signal peptide" evidence="1">
    <location>
        <begin position="1"/>
        <end position="25"/>
    </location>
</feature>
<comment type="caution">
    <text evidence="2">The sequence shown here is derived from an EMBL/GenBank/DDBJ whole genome shotgun (WGS) entry which is preliminary data.</text>
</comment>
<reference evidence="3" key="1">
    <citation type="journal article" date="2019" name="Int. J. Syst. Evol. Microbiol.">
        <title>The Global Catalogue of Microorganisms (GCM) 10K type strain sequencing project: providing services to taxonomists for standard genome sequencing and annotation.</title>
        <authorList>
            <consortium name="The Broad Institute Genomics Platform"/>
            <consortium name="The Broad Institute Genome Sequencing Center for Infectious Disease"/>
            <person name="Wu L."/>
            <person name="Ma J."/>
        </authorList>
    </citation>
    <scope>NUCLEOTIDE SEQUENCE [LARGE SCALE GENOMIC DNA]</scope>
    <source>
        <strain evidence="3">CECT 7649</strain>
    </source>
</reference>
<name>A0ABW2P221_9ACTN</name>
<feature type="chain" id="PRO_5045850593" evidence="1">
    <location>
        <begin position="26"/>
        <end position="127"/>
    </location>
</feature>